<evidence type="ECO:0000313" key="1">
    <source>
        <dbReference type="EMBL" id="CRK36741.1"/>
    </source>
</evidence>
<sequence>MGYMSLQLINATFQLSLVALGFLKGSPDGSLLVILRPELALRLCSEFPSEVDDEMEGHEATSSSWSRAIA</sequence>
<organism evidence="1 2">
    <name type="scientific">Verticillium longisporum</name>
    <name type="common">Verticillium dahliae var. longisporum</name>
    <dbReference type="NCBI Taxonomy" id="100787"/>
    <lineage>
        <taxon>Eukaryota</taxon>
        <taxon>Fungi</taxon>
        <taxon>Dikarya</taxon>
        <taxon>Ascomycota</taxon>
        <taxon>Pezizomycotina</taxon>
        <taxon>Sordariomycetes</taxon>
        <taxon>Hypocreomycetidae</taxon>
        <taxon>Glomerellales</taxon>
        <taxon>Plectosphaerellaceae</taxon>
        <taxon>Verticillium</taxon>
    </lineage>
</organism>
<reference evidence="1 2" key="1">
    <citation type="submission" date="2015-05" db="EMBL/GenBank/DDBJ databases">
        <authorList>
            <person name="Wang D.B."/>
            <person name="Wang M."/>
        </authorList>
    </citation>
    <scope>NUCLEOTIDE SEQUENCE [LARGE SCALE GENOMIC DNA]</scope>
    <source>
        <strain evidence="1">VL1</strain>
    </source>
</reference>
<dbReference type="EMBL" id="CVQH01024305">
    <property type="protein sequence ID" value="CRK36741.1"/>
    <property type="molecule type" value="Genomic_DNA"/>
</dbReference>
<name>A0A0G4MR83_VERLO</name>
<gene>
    <name evidence="1" type="ORF">BN1708_007171</name>
</gene>
<proteinExistence type="predicted"/>
<evidence type="ECO:0000313" key="2">
    <source>
        <dbReference type="Proteomes" id="UP000044602"/>
    </source>
</evidence>
<dbReference type="AlphaFoldDB" id="A0A0G4MR83"/>
<protein>
    <submittedName>
        <fullName evidence="1">Uncharacterized protein</fullName>
    </submittedName>
</protein>
<accession>A0A0G4MR83</accession>
<dbReference type="Proteomes" id="UP000044602">
    <property type="component" value="Unassembled WGS sequence"/>
</dbReference>
<keyword evidence="2" id="KW-1185">Reference proteome</keyword>